<protein>
    <recommendedName>
        <fullName evidence="1">DUF6603 domain-containing protein</fullName>
    </recommendedName>
</protein>
<evidence type="ECO:0000313" key="3">
    <source>
        <dbReference type="Proteomes" id="UP001143474"/>
    </source>
</evidence>
<accession>A0A9W6HWN7</accession>
<name>A0A9W6HWN7_9ACTN</name>
<comment type="caution">
    <text evidence="2">The sequence shown here is derived from an EMBL/GenBank/DDBJ whole genome shotgun (WGS) entry which is preliminary data.</text>
</comment>
<dbReference type="AlphaFoldDB" id="A0A9W6HWN7"/>
<dbReference type="RefSeq" id="WP_271215924.1">
    <property type="nucleotide sequence ID" value="NZ_BAAAVD010000006.1"/>
</dbReference>
<reference evidence="2" key="2">
    <citation type="submission" date="2023-01" db="EMBL/GenBank/DDBJ databases">
        <authorList>
            <person name="Sun Q."/>
            <person name="Evtushenko L."/>
        </authorList>
    </citation>
    <scope>NUCLEOTIDE SEQUENCE</scope>
    <source>
        <strain evidence="2">VKM Ac-2007</strain>
    </source>
</reference>
<gene>
    <name evidence="2" type="ORF">GCM10017600_07880</name>
</gene>
<dbReference type="Proteomes" id="UP001143474">
    <property type="component" value="Unassembled WGS sequence"/>
</dbReference>
<keyword evidence="3" id="KW-1185">Reference proteome</keyword>
<dbReference type="EMBL" id="BSEV01000001">
    <property type="protein sequence ID" value="GLK07383.1"/>
    <property type="molecule type" value="Genomic_DNA"/>
</dbReference>
<evidence type="ECO:0000259" key="1">
    <source>
        <dbReference type="Pfam" id="PF20248"/>
    </source>
</evidence>
<sequence>MAGTVEGLALVLAHALEPVQQRLASPAAAVQFFEELGLPLPPEVRAAVETAPEVPAAAAAVAAVAPKVQPLIDAIGDGNAGAIRAAVQELVPLVKDAFFKVKALAERVRNAYPADLGGFAGEVRAIIEHLPERLLDYIVVGFVEGHRPILARTLTLLGLAENTSIPATADRPAGTHRELHFDRVGTFLSDPATLLREVYGWGSPTAPLDALLVLERLRALLDAVRMPAAFNPAVPELRVVLFDLAPDSQGTLPTALDLSIGIASLPEADVVLSPPDAAWQVRLSTSGTLDVGDGLRLHPPGTVEAITLVGAVKGEIILSAARLASPGQALLIFGEVGGTRLTAEALQAAVGAKFAARADGVRADLIVDARVREGKFVVSLADADGFLASLLPENLQMEFDLGVRWTQEEGLTFRGGAGLAVAVPLEVELGPARLDRLDLALLFVAGTTPTVTVEARLTGQVTLGPFTASVEGVGTGADLLLRGGREGPPPPGTFDLGVAAIGVRFLAPRGLGLAIEAGPVKGGGFIAFDQDAGRYAGDFQVGIGDIGVDALALLDTKLPGGGFALLVVLRASFPPVQLGFGFTLSSVGGLLALNRRIDVDVLRARIASGAARRILAPEDPIGNAAALNRELDTVFPRAAGVIMVGPTLQLSWVELVHFDLGIFIELPGPTKIMVLGSARATIANPLGNGPLLKIRLNIIGLLDVAKKVLEFDAVLIDSTLMEVLELAGGAAFRLSWGDQPYALLSVGGLHPAYSPAPLVMPPSLTRVAMTRGSPGDFLYLRFEGYFAITTNTLQLGASVEVAINSGSITARGFLGFDALIRFEPFFFQIDFRASFRVRFGRRNLAGVSLRGELSGPGPITFHGRFCIEILFFDICWEDSFSIGSQARPVASPVASAVLELARELVKPSNLSVEGGEDRFAVVEPASGLALPVFSPLGQILWTQSRAPLNLLLQRFEGSPLSQPETVSARGTAVTGSAVDWFAPGSFAELSDADALNRKAFERLDGGVKLGVAGLAEGSTRVLDVQVQQIRLPQTEPVTGFAFPVPGWLVNAVGNRTGHLAREPVDAAIAVADERWQVRSGDGAVRVDDISESQAHQLTAAGVGAAALPASDHVSRISF</sequence>
<organism evidence="2 3">
    <name type="scientific">Streptosporangium carneum</name>
    <dbReference type="NCBI Taxonomy" id="47481"/>
    <lineage>
        <taxon>Bacteria</taxon>
        <taxon>Bacillati</taxon>
        <taxon>Actinomycetota</taxon>
        <taxon>Actinomycetes</taxon>
        <taxon>Streptosporangiales</taxon>
        <taxon>Streptosporangiaceae</taxon>
        <taxon>Streptosporangium</taxon>
    </lineage>
</organism>
<proteinExistence type="predicted"/>
<dbReference type="Pfam" id="PF20248">
    <property type="entry name" value="DUF6603"/>
    <property type="match status" value="1"/>
</dbReference>
<reference evidence="2" key="1">
    <citation type="journal article" date="2014" name="Int. J. Syst. Evol. Microbiol.">
        <title>Complete genome sequence of Corynebacterium casei LMG S-19264T (=DSM 44701T), isolated from a smear-ripened cheese.</title>
        <authorList>
            <consortium name="US DOE Joint Genome Institute (JGI-PGF)"/>
            <person name="Walter F."/>
            <person name="Albersmeier A."/>
            <person name="Kalinowski J."/>
            <person name="Ruckert C."/>
        </authorList>
    </citation>
    <scope>NUCLEOTIDE SEQUENCE</scope>
    <source>
        <strain evidence="2">VKM Ac-2007</strain>
    </source>
</reference>
<dbReference type="InterPro" id="IPR046538">
    <property type="entry name" value="DUF6603"/>
</dbReference>
<evidence type="ECO:0000313" key="2">
    <source>
        <dbReference type="EMBL" id="GLK07383.1"/>
    </source>
</evidence>
<feature type="domain" description="DUF6603" evidence="1">
    <location>
        <begin position="426"/>
        <end position="992"/>
    </location>
</feature>